<protein>
    <submittedName>
        <fullName evidence="2">Uncharacterized protein</fullName>
    </submittedName>
</protein>
<evidence type="ECO:0000256" key="1">
    <source>
        <dbReference type="SAM" id="MobiDB-lite"/>
    </source>
</evidence>
<dbReference type="EMBL" id="BIMN01000005">
    <property type="protein sequence ID" value="GCE63881.1"/>
    <property type="molecule type" value="Genomic_DNA"/>
</dbReference>
<sequence length="202" mass="23764">MWDWLWKLPPDLDELTRSENKEKKQKILDELNKEKGKKKSGESKLDSRKAEDSGFSWDGILDGLGCWFGLDGRNKDVCNDVYLWLFELKDKNKYGFSIFDGLNKGERKIKFYDFERKIKKSKPKPPKETPKKKPEVPPAKVIPLPKSPEVPPKTKEKSEVKPGGFGYYGWHIDWKPSTHKKPRNKIKTGSYGYYGWHMDWRR</sequence>
<feature type="region of interest" description="Disordered" evidence="1">
    <location>
        <begin position="120"/>
        <end position="159"/>
    </location>
</feature>
<reference evidence="2 3" key="1">
    <citation type="submission" date="2019-01" db="EMBL/GenBank/DDBJ databases">
        <title>Draft genome sequences of Candidatus Mycoplasma haemohominis SWG34-3 identified from a patient with pyrexia, anemia and liver dysfunction.</title>
        <authorList>
            <person name="Sekizuka T."/>
            <person name="Hattori N."/>
            <person name="Katano H."/>
            <person name="Takuma T."/>
            <person name="Ito T."/>
            <person name="Arai N."/>
            <person name="Yanai R."/>
            <person name="Ishii S."/>
            <person name="Miura Y."/>
            <person name="Tokunaga T."/>
            <person name="Watanabe H."/>
            <person name="Nomura N."/>
            <person name="Eguchi J."/>
            <person name="Arai T."/>
            <person name="Hasegawa H."/>
            <person name="Nakamaki T."/>
            <person name="Wakita T."/>
            <person name="Niki Y."/>
            <person name="Kuroda M."/>
        </authorList>
    </citation>
    <scope>NUCLEOTIDE SEQUENCE [LARGE SCALE GENOMIC DNA]</scope>
    <source>
        <strain evidence="2">SWG34-3</strain>
    </source>
</reference>
<feature type="region of interest" description="Disordered" evidence="1">
    <location>
        <begin position="28"/>
        <end position="52"/>
    </location>
</feature>
<dbReference type="RefSeq" id="WP_216083186.1">
    <property type="nucleotide sequence ID" value="NZ_CACTIB010000019.1"/>
</dbReference>
<organism evidence="2 3">
    <name type="scientific">Candidatus Mycoplasma haematohominis</name>
    <dbReference type="NCBI Taxonomy" id="1494318"/>
    <lineage>
        <taxon>Bacteria</taxon>
        <taxon>Bacillati</taxon>
        <taxon>Mycoplasmatota</taxon>
        <taxon>Mollicutes</taxon>
        <taxon>Mycoplasmataceae</taxon>
        <taxon>Mycoplasma</taxon>
    </lineage>
</organism>
<feature type="compositionally biased region" description="Basic and acidic residues" evidence="1">
    <location>
        <begin position="125"/>
        <end position="135"/>
    </location>
</feature>
<evidence type="ECO:0000313" key="3">
    <source>
        <dbReference type="Proteomes" id="UP000324831"/>
    </source>
</evidence>
<dbReference type="Proteomes" id="UP000324831">
    <property type="component" value="Unassembled WGS sequence"/>
</dbReference>
<name>A0A478FQT6_9MOLU</name>
<gene>
    <name evidence="2" type="ORF">MHSWG343_08880</name>
</gene>
<accession>A0A478FQT6</accession>
<evidence type="ECO:0000313" key="2">
    <source>
        <dbReference type="EMBL" id="GCE63881.1"/>
    </source>
</evidence>
<proteinExistence type="predicted"/>
<comment type="caution">
    <text evidence="2">The sequence shown here is derived from an EMBL/GenBank/DDBJ whole genome shotgun (WGS) entry which is preliminary data.</text>
</comment>
<dbReference type="AlphaFoldDB" id="A0A478FQT6"/>